<dbReference type="InterPro" id="IPR036196">
    <property type="entry name" value="Ptyr_pPase_sf"/>
</dbReference>
<keyword evidence="3" id="KW-0378">Hydrolase</keyword>
<dbReference type="PANTHER" id="PTHR11717">
    <property type="entry name" value="LOW MOLECULAR WEIGHT PROTEIN TYROSINE PHOSPHATASE"/>
    <property type="match status" value="1"/>
</dbReference>
<evidence type="ECO:0000256" key="5">
    <source>
        <dbReference type="ARBA" id="ARBA00051722"/>
    </source>
</evidence>
<dbReference type="InterPro" id="IPR017867">
    <property type="entry name" value="Tyr_phospatase_low_mol_wt"/>
</dbReference>
<dbReference type="Proteomes" id="UP000746471">
    <property type="component" value="Unassembled WGS sequence"/>
</dbReference>
<dbReference type="Gene3D" id="3.40.50.2300">
    <property type="match status" value="1"/>
</dbReference>
<evidence type="ECO:0000313" key="8">
    <source>
        <dbReference type="Proteomes" id="UP000746471"/>
    </source>
</evidence>
<organism evidence="7 8">
    <name type="scientific">Fusibacter paucivorans</name>
    <dbReference type="NCBI Taxonomy" id="76009"/>
    <lineage>
        <taxon>Bacteria</taxon>
        <taxon>Bacillati</taxon>
        <taxon>Bacillota</taxon>
        <taxon>Clostridia</taxon>
        <taxon>Eubacteriales</taxon>
        <taxon>Eubacteriales Family XII. Incertae Sedis</taxon>
        <taxon>Fusibacter</taxon>
    </lineage>
</organism>
<dbReference type="EMBL" id="JAHBCL010000027">
    <property type="protein sequence ID" value="MBS7527919.1"/>
    <property type="molecule type" value="Genomic_DNA"/>
</dbReference>
<gene>
    <name evidence="7" type="ORF">KHM83_14635</name>
</gene>
<reference evidence="7 8" key="1">
    <citation type="submission" date="2021-05" db="EMBL/GenBank/DDBJ databases">
        <title>Fusibacter ferrireducens sp. nov., an anaerobic, sulfur- and Fe-reducing bacterium isolated from the mangrove sediment.</title>
        <authorList>
            <person name="Qiu D."/>
        </authorList>
    </citation>
    <scope>NUCLEOTIDE SEQUENCE [LARGE SCALE GENOMIC DNA]</scope>
    <source>
        <strain evidence="7 8">DSM 12116</strain>
    </source>
</reference>
<dbReference type="Pfam" id="PF01451">
    <property type="entry name" value="LMWPc"/>
    <property type="match status" value="1"/>
</dbReference>
<dbReference type="CDD" id="cd16343">
    <property type="entry name" value="LMWPTP"/>
    <property type="match status" value="1"/>
</dbReference>
<dbReference type="PANTHER" id="PTHR11717:SF7">
    <property type="entry name" value="LOW MOLECULAR WEIGHT PHOSPHOTYROSINE PROTEIN PHOSPHATASE"/>
    <property type="match status" value="1"/>
</dbReference>
<evidence type="ECO:0000256" key="4">
    <source>
        <dbReference type="ARBA" id="ARBA00022912"/>
    </source>
</evidence>
<sequence>MINLLFVCHGNICRSPMAEFVMKHLIHTHHLEAHYHVESAGTSSEELGNPVYPPVKKLLSQKGIDCSGKTARQLSAADYAAFDVIIGLDSANMRNMMRCFGGDPEDKCTLLLDYTDHPGDVADPWYTRDFNATWTDVYAGCEGLLAHLEATESW</sequence>
<protein>
    <recommendedName>
        <fullName evidence="2">protein-tyrosine-phosphatase</fullName>
        <ecNumber evidence="2">3.1.3.48</ecNumber>
    </recommendedName>
</protein>
<dbReference type="InterPro" id="IPR050438">
    <property type="entry name" value="LMW_PTPase"/>
</dbReference>
<name>A0ABS5PRX0_9FIRM</name>
<dbReference type="SMART" id="SM00226">
    <property type="entry name" value="LMWPc"/>
    <property type="match status" value="1"/>
</dbReference>
<dbReference type="InterPro" id="IPR023485">
    <property type="entry name" value="Ptyr_pPase"/>
</dbReference>
<evidence type="ECO:0000256" key="2">
    <source>
        <dbReference type="ARBA" id="ARBA00013064"/>
    </source>
</evidence>
<comment type="caution">
    <text evidence="7">The sequence shown here is derived from an EMBL/GenBank/DDBJ whole genome shotgun (WGS) entry which is preliminary data.</text>
</comment>
<evidence type="ECO:0000256" key="3">
    <source>
        <dbReference type="ARBA" id="ARBA00022801"/>
    </source>
</evidence>
<evidence type="ECO:0000313" key="7">
    <source>
        <dbReference type="EMBL" id="MBS7527919.1"/>
    </source>
</evidence>
<keyword evidence="4" id="KW-0904">Protein phosphatase</keyword>
<dbReference type="PRINTS" id="PR00719">
    <property type="entry name" value="LMWPTPASE"/>
</dbReference>
<accession>A0ABS5PRX0</accession>
<comment type="similarity">
    <text evidence="1">Belongs to the low molecular weight phosphotyrosine protein phosphatase family.</text>
</comment>
<dbReference type="RefSeq" id="WP_213237778.1">
    <property type="nucleotide sequence ID" value="NZ_JAHBCL010000027.1"/>
</dbReference>
<feature type="domain" description="Phosphotyrosine protein phosphatase I" evidence="6">
    <location>
        <begin position="2"/>
        <end position="147"/>
    </location>
</feature>
<comment type="catalytic activity">
    <reaction evidence="5">
        <text>O-phospho-L-tyrosyl-[protein] + H2O = L-tyrosyl-[protein] + phosphate</text>
        <dbReference type="Rhea" id="RHEA:10684"/>
        <dbReference type="Rhea" id="RHEA-COMP:10136"/>
        <dbReference type="Rhea" id="RHEA-COMP:20101"/>
        <dbReference type="ChEBI" id="CHEBI:15377"/>
        <dbReference type="ChEBI" id="CHEBI:43474"/>
        <dbReference type="ChEBI" id="CHEBI:46858"/>
        <dbReference type="ChEBI" id="CHEBI:61978"/>
        <dbReference type="EC" id="3.1.3.48"/>
    </reaction>
</comment>
<dbReference type="EC" id="3.1.3.48" evidence="2"/>
<evidence type="ECO:0000256" key="1">
    <source>
        <dbReference type="ARBA" id="ARBA00011063"/>
    </source>
</evidence>
<evidence type="ECO:0000259" key="6">
    <source>
        <dbReference type="SMART" id="SM00226"/>
    </source>
</evidence>
<proteinExistence type="inferred from homology"/>
<dbReference type="SUPFAM" id="SSF52788">
    <property type="entry name" value="Phosphotyrosine protein phosphatases I"/>
    <property type="match status" value="1"/>
</dbReference>
<keyword evidence="8" id="KW-1185">Reference proteome</keyword>